<dbReference type="NCBIfam" id="TIGR02035">
    <property type="entry name" value="D_Ser_am_lyase"/>
    <property type="match status" value="1"/>
</dbReference>
<dbReference type="Proteomes" id="UP000644727">
    <property type="component" value="Unassembled WGS sequence"/>
</dbReference>
<dbReference type="SUPFAM" id="SSF53686">
    <property type="entry name" value="Tryptophan synthase beta subunit-like PLP-dependent enzymes"/>
    <property type="match status" value="1"/>
</dbReference>
<proteinExistence type="inferred from homology"/>
<comment type="cofactor">
    <cofactor evidence="1 4">
        <name>pyridoxal 5'-phosphate</name>
        <dbReference type="ChEBI" id="CHEBI:597326"/>
    </cofactor>
</comment>
<dbReference type="EMBL" id="JADEYR010000003">
    <property type="protein sequence ID" value="MBE9403511.1"/>
    <property type="molecule type" value="Genomic_DNA"/>
</dbReference>
<feature type="domain" description="Tryptophan synthase beta chain-like PALP" evidence="5">
    <location>
        <begin position="76"/>
        <end position="399"/>
    </location>
</feature>
<feature type="modified residue" description="N6-(pyridoxal phosphate)lysine" evidence="4">
    <location>
        <position position="118"/>
    </location>
</feature>
<evidence type="ECO:0000256" key="4">
    <source>
        <dbReference type="HAMAP-Rule" id="MF_01030"/>
    </source>
</evidence>
<evidence type="ECO:0000313" key="6">
    <source>
        <dbReference type="EMBL" id="MBE9403511.1"/>
    </source>
</evidence>
<comment type="similarity">
    <text evidence="4">Belongs to the serine/threonine dehydratase family. DsdA subfamily.</text>
</comment>
<evidence type="ECO:0000259" key="5">
    <source>
        <dbReference type="Pfam" id="PF00291"/>
    </source>
</evidence>
<dbReference type="PROSITE" id="PS00165">
    <property type="entry name" value="DEHYDRATASE_SER_THR"/>
    <property type="match status" value="1"/>
</dbReference>
<evidence type="ECO:0000313" key="7">
    <source>
        <dbReference type="Proteomes" id="UP000644727"/>
    </source>
</evidence>
<dbReference type="InterPro" id="IPR011780">
    <property type="entry name" value="D_Ser_am_lyase"/>
</dbReference>
<keyword evidence="7" id="KW-1185">Reference proteome</keyword>
<evidence type="ECO:0000256" key="3">
    <source>
        <dbReference type="ARBA" id="ARBA00023239"/>
    </source>
</evidence>
<gene>
    <name evidence="4" type="primary">dsdA</name>
    <name evidence="6" type="ORF">IOE58_04680</name>
</gene>
<keyword evidence="3 4" id="KW-0456">Lyase</keyword>
<dbReference type="InterPro" id="IPR001926">
    <property type="entry name" value="TrpB-like_PALP"/>
</dbReference>
<sequence length="459" mass="48281">MRADGVTGPQLEDPLVARLASGKETSWLRPQLDPAEQSLGACSLPAGLVEDARRRFRRFAPWFADHFPQTRAADGIIESPLERAGALQSRMGELLGAELPGTLWVKRDDTLPVSGSIKARGGFHEVLQVVEGIVESEQLGAAGSDGHRSEGAAGVRALRDPATARTLHQHGIAVGSTGNLGLSIGLLAAEFGLRATVHMSTDARPWKKDMLRSRGVEVVEHAGDFSAAVAAGRTAAGADPLTHFVDDESSLSLFAGYAVAARRLAGQLAALEVTIDESSPLFVYLPCGVGGGPGGVTYGLKQVFGDHVHCIFMEPTSAPSMVLGVRTGLHSEVSVQDIGLSGSTIADGLAVARPSRLVGEQIGGMIDGFVTVADERMAALVSVLDETHGWRVEPSATAGAIGPWRVMADAAYREARGLDARSMARAHHIVWSTGGSMVPEDEMNGYLQQGRAAQGIFYA</sequence>
<comment type="catalytic activity">
    <reaction evidence="4">
        <text>D-serine = pyruvate + NH4(+)</text>
        <dbReference type="Rhea" id="RHEA:13977"/>
        <dbReference type="ChEBI" id="CHEBI:15361"/>
        <dbReference type="ChEBI" id="CHEBI:28938"/>
        <dbReference type="ChEBI" id="CHEBI:35247"/>
        <dbReference type="EC" id="4.3.1.18"/>
    </reaction>
</comment>
<dbReference type="NCBIfam" id="NF002823">
    <property type="entry name" value="PRK02991.1"/>
    <property type="match status" value="1"/>
</dbReference>
<organism evidence="6 7">
    <name type="scientific">Brachybacterium epidermidis</name>
    <dbReference type="NCBI Taxonomy" id="2781983"/>
    <lineage>
        <taxon>Bacteria</taxon>
        <taxon>Bacillati</taxon>
        <taxon>Actinomycetota</taxon>
        <taxon>Actinomycetes</taxon>
        <taxon>Micrococcales</taxon>
        <taxon>Dermabacteraceae</taxon>
        <taxon>Brachybacterium</taxon>
    </lineage>
</organism>
<accession>A0ABR9VZA5</accession>
<dbReference type="EC" id="4.3.1.18" evidence="4"/>
<comment type="caution">
    <text evidence="6">The sequence shown here is derived from an EMBL/GenBank/DDBJ whole genome shotgun (WGS) entry which is preliminary data.</text>
</comment>
<evidence type="ECO:0000256" key="2">
    <source>
        <dbReference type="ARBA" id="ARBA00022898"/>
    </source>
</evidence>
<dbReference type="RefSeq" id="WP_193865372.1">
    <property type="nucleotide sequence ID" value="NZ_JADEYR010000003.1"/>
</dbReference>
<dbReference type="PANTHER" id="PTHR48078">
    <property type="entry name" value="THREONINE DEHYDRATASE, MITOCHONDRIAL-RELATED"/>
    <property type="match status" value="1"/>
</dbReference>
<dbReference type="HAMAP" id="MF_01030">
    <property type="entry name" value="D_Ser_dehydrat"/>
    <property type="match status" value="1"/>
</dbReference>
<reference evidence="6 7" key="1">
    <citation type="submission" date="2020-10" db="EMBL/GenBank/DDBJ databases">
        <title>Draft genome and description of Brachybacterium epidermidis sp nov.</title>
        <authorList>
            <person name="Boxberger M."/>
            <person name="La Scola B."/>
        </authorList>
    </citation>
    <scope>NUCLEOTIDE SEQUENCE [LARGE SCALE GENOMIC DNA]</scope>
    <source>
        <strain evidence="6 7">Marseille-Q2903</strain>
    </source>
</reference>
<dbReference type="InterPro" id="IPR036052">
    <property type="entry name" value="TrpB-like_PALP_sf"/>
</dbReference>
<protein>
    <recommendedName>
        <fullName evidence="4">Probable D-serine dehydratase</fullName>
        <ecNumber evidence="4">4.3.1.18</ecNumber>
    </recommendedName>
    <alternativeName>
        <fullName evidence="4">D-serine deaminase</fullName>
        <shortName evidence="4">DSD</shortName>
    </alternativeName>
</protein>
<evidence type="ECO:0000256" key="1">
    <source>
        <dbReference type="ARBA" id="ARBA00001933"/>
    </source>
</evidence>
<name>A0ABR9VZA5_9MICO</name>
<dbReference type="PANTHER" id="PTHR48078:SF9">
    <property type="entry name" value="D-SERINE DEHYDRATASE"/>
    <property type="match status" value="1"/>
</dbReference>
<dbReference type="Pfam" id="PF00291">
    <property type="entry name" value="PALP"/>
    <property type="match status" value="1"/>
</dbReference>
<dbReference type="InterPro" id="IPR050147">
    <property type="entry name" value="Ser/Thr_Dehydratase"/>
</dbReference>
<dbReference type="Gene3D" id="3.40.50.1100">
    <property type="match status" value="2"/>
</dbReference>
<dbReference type="InterPro" id="IPR000634">
    <property type="entry name" value="Ser/Thr_deHydtase_PyrdxlP-BS"/>
</dbReference>
<keyword evidence="2 4" id="KW-0663">Pyridoxal phosphate</keyword>
<dbReference type="GO" id="GO:0008721">
    <property type="term" value="F:D-serine ammonia-lyase activity"/>
    <property type="evidence" value="ECO:0007669"/>
    <property type="project" value="UniProtKB-EC"/>
</dbReference>